<sequence>MNGLPLDQRPPPLSIRDNHLPPIPNHPYHSSSPPLPPPKSPIASSSTFDPAPALTAPLTPTTPVTPNAPLNPENKAKKSNPLNDLIDTEKQYVDQLTGVIRKVAAAWSRTNLPPQDLDTMFRSIEAVYRANRSLYSKLKDIGTNPSSPKALGDLLMRWIDDLRAPYTTYCTKYCSSFDSWGPVQSNPKLAGALATFSATCPPPASSESPIWTLDGLFLLPKARLKYYKKLYSRLLKTTEPGRSDYRLLVGALDTLEFLLGVVESRSTIQPGEPSEISQPTTTEPEGKVVADTKPQDAPSVLLPVPSTFNTQSASESNVGSPAGGSVSDSQRSSQETTATSASRGSTSTLSMPISELEKRLKTDRTLDIFTMKPKTVTLHMNPLQLTFTREMRFSSDVVIRFTPRHSTEEVVHHQGHIFLLSDLFLICERMTPEEQAEYEGQGADMWLCYPPLAGKVLRLVELEGRDNALQVAIMRKEFLTLELSSPDTCSALNKHLKECIEFSSSLPPPSKSPPPPVPPINPMFLNHPDPASSGSNSPTSRVSSPHNSDFHGLPQLPSIRSPPPDGNLVDNMNRMRMDGHSPVGHPMPHGGLPGPNNLRTSASAQTFSNQPPPPFGPGHVPPPTRSTSFQVNGQVGPGYSPPYIPGPFIPGPPGPPRPPQGPPHPGGPPSHLPGPPGVGGPPHPHGLPHIHSPPPHNAPPYMNHGPPFGQSPHHPRPGPMQAGPFNGPPRPGPGPYGAPPGQPPRPPSEPSMQRTAIHKTPSTRSLTSQYSQFDPSHPAPPVPSIPGGFGPPMSRNSSFSTLQAPQPRPLLPSANVRAPSVADTSFDAPSPPGSPIQEIPQMAGNFPSTISAQMKCKVFLQQQHAQWKSLGSGKLKLYRQEVTNVKQLVIEADDKNKSILVSTIVLTDGVERVGKTGVAIELSNQGARSGVIYMIQLRNEKSAGGLFDSLLAGSDRSR</sequence>
<dbReference type="Proteomes" id="UP000559027">
    <property type="component" value="Unassembled WGS sequence"/>
</dbReference>
<feature type="domain" description="DH" evidence="2">
    <location>
        <begin position="77"/>
        <end position="265"/>
    </location>
</feature>
<feature type="compositionally biased region" description="Polar residues" evidence="1">
    <location>
        <begin position="326"/>
        <end position="335"/>
    </location>
</feature>
<dbReference type="SMART" id="SM00325">
    <property type="entry name" value="RhoGEF"/>
    <property type="match status" value="1"/>
</dbReference>
<feature type="compositionally biased region" description="Pro residues" evidence="1">
    <location>
        <begin position="506"/>
        <end position="521"/>
    </location>
</feature>
<feature type="region of interest" description="Disordered" evidence="1">
    <location>
        <begin position="1"/>
        <end position="83"/>
    </location>
</feature>
<reference evidence="3 4" key="1">
    <citation type="journal article" date="2020" name="ISME J.">
        <title>Uncovering the hidden diversity of litter-decomposition mechanisms in mushroom-forming fungi.</title>
        <authorList>
            <person name="Floudas D."/>
            <person name="Bentzer J."/>
            <person name="Ahren D."/>
            <person name="Johansson T."/>
            <person name="Persson P."/>
            <person name="Tunlid A."/>
        </authorList>
    </citation>
    <scope>NUCLEOTIDE SEQUENCE [LARGE SCALE GENOMIC DNA]</scope>
    <source>
        <strain evidence="3 4">CBS 146.42</strain>
    </source>
</reference>
<dbReference type="Gene3D" id="1.20.900.10">
    <property type="entry name" value="Dbl homology (DH) domain"/>
    <property type="match status" value="1"/>
</dbReference>
<dbReference type="EMBL" id="JAACJO010000007">
    <property type="protein sequence ID" value="KAF5355810.1"/>
    <property type="molecule type" value="Genomic_DNA"/>
</dbReference>
<feature type="compositionally biased region" description="Polar residues" evidence="1">
    <location>
        <begin position="794"/>
        <end position="804"/>
    </location>
</feature>
<dbReference type="PANTHER" id="PTHR45924:SF2">
    <property type="entry name" value="FI17866P1"/>
    <property type="match status" value="1"/>
</dbReference>
<dbReference type="PROSITE" id="PS50010">
    <property type="entry name" value="DH_2"/>
    <property type="match status" value="1"/>
</dbReference>
<dbReference type="SUPFAM" id="SSF48065">
    <property type="entry name" value="DBL homology domain (DH-domain)"/>
    <property type="match status" value="1"/>
</dbReference>
<dbReference type="InterPro" id="IPR035899">
    <property type="entry name" value="DBL_dom_sf"/>
</dbReference>
<protein>
    <recommendedName>
        <fullName evidence="2">DH domain-containing protein</fullName>
    </recommendedName>
</protein>
<feature type="compositionally biased region" description="Polar residues" evidence="1">
    <location>
        <begin position="268"/>
        <end position="283"/>
    </location>
</feature>
<feature type="region of interest" description="Disordered" evidence="1">
    <location>
        <begin position="268"/>
        <end position="354"/>
    </location>
</feature>
<evidence type="ECO:0000313" key="3">
    <source>
        <dbReference type="EMBL" id="KAF5355810.1"/>
    </source>
</evidence>
<evidence type="ECO:0000259" key="2">
    <source>
        <dbReference type="PROSITE" id="PS50010"/>
    </source>
</evidence>
<gene>
    <name evidence="3" type="ORF">D9756_003843</name>
</gene>
<organism evidence="3 4">
    <name type="scientific">Leucocoprinus leucothites</name>
    <dbReference type="NCBI Taxonomy" id="201217"/>
    <lineage>
        <taxon>Eukaryota</taxon>
        <taxon>Fungi</taxon>
        <taxon>Dikarya</taxon>
        <taxon>Basidiomycota</taxon>
        <taxon>Agaricomycotina</taxon>
        <taxon>Agaricomycetes</taxon>
        <taxon>Agaricomycetidae</taxon>
        <taxon>Agaricales</taxon>
        <taxon>Agaricineae</taxon>
        <taxon>Agaricaceae</taxon>
        <taxon>Leucocoprinus</taxon>
    </lineage>
</organism>
<name>A0A8H5FZV1_9AGAR</name>
<comment type="caution">
    <text evidence="3">The sequence shown here is derived from an EMBL/GenBank/DDBJ whole genome shotgun (WGS) entry which is preliminary data.</text>
</comment>
<accession>A0A8H5FZV1</accession>
<feature type="compositionally biased region" description="Polar residues" evidence="1">
    <location>
        <begin position="760"/>
        <end position="774"/>
    </location>
</feature>
<feature type="compositionally biased region" description="Low complexity" evidence="1">
    <location>
        <begin position="584"/>
        <end position="598"/>
    </location>
</feature>
<keyword evidence="4" id="KW-1185">Reference proteome</keyword>
<dbReference type="OrthoDB" id="6244550at2759"/>
<feature type="compositionally biased region" description="Polar residues" evidence="1">
    <location>
        <begin position="306"/>
        <end position="319"/>
    </location>
</feature>
<proteinExistence type="predicted"/>
<evidence type="ECO:0000256" key="1">
    <source>
        <dbReference type="SAM" id="MobiDB-lite"/>
    </source>
</evidence>
<feature type="compositionally biased region" description="Pro residues" evidence="1">
    <location>
        <begin position="610"/>
        <end position="624"/>
    </location>
</feature>
<dbReference type="GO" id="GO:0005085">
    <property type="term" value="F:guanyl-nucleotide exchange factor activity"/>
    <property type="evidence" value="ECO:0007669"/>
    <property type="project" value="InterPro"/>
</dbReference>
<evidence type="ECO:0000313" key="4">
    <source>
        <dbReference type="Proteomes" id="UP000559027"/>
    </source>
</evidence>
<feature type="compositionally biased region" description="Polar residues" evidence="1">
    <location>
        <begin position="532"/>
        <end position="547"/>
    </location>
</feature>
<dbReference type="Pfam" id="PF00621">
    <property type="entry name" value="RhoGEF"/>
    <property type="match status" value="1"/>
</dbReference>
<feature type="compositionally biased region" description="Pro residues" evidence="1">
    <location>
        <begin position="726"/>
        <end position="749"/>
    </location>
</feature>
<feature type="compositionally biased region" description="Pro residues" evidence="1">
    <location>
        <begin position="639"/>
        <end position="698"/>
    </location>
</feature>
<dbReference type="InterPro" id="IPR000219">
    <property type="entry name" value="DH_dom"/>
</dbReference>
<dbReference type="AlphaFoldDB" id="A0A8H5FZV1"/>
<feature type="compositionally biased region" description="Polar residues" evidence="1">
    <location>
        <begin position="599"/>
        <end position="609"/>
    </location>
</feature>
<dbReference type="PANTHER" id="PTHR45924">
    <property type="entry name" value="FI17866P1"/>
    <property type="match status" value="1"/>
</dbReference>
<feature type="compositionally biased region" description="Low complexity" evidence="1">
    <location>
        <begin position="41"/>
        <end position="72"/>
    </location>
</feature>
<feature type="compositionally biased region" description="Low complexity" evidence="1">
    <location>
        <begin position="336"/>
        <end position="350"/>
    </location>
</feature>
<feature type="region of interest" description="Disordered" evidence="1">
    <location>
        <begin position="504"/>
        <end position="837"/>
    </location>
</feature>
<dbReference type="GO" id="GO:0031267">
    <property type="term" value="F:small GTPase binding"/>
    <property type="evidence" value="ECO:0007669"/>
    <property type="project" value="TreeGrafter"/>
</dbReference>
<feature type="compositionally biased region" description="Basic and acidic residues" evidence="1">
    <location>
        <begin position="284"/>
        <end position="294"/>
    </location>
</feature>